<feature type="domain" description="Retrotransposon gag" evidence="3">
    <location>
        <begin position="219"/>
        <end position="310"/>
    </location>
</feature>
<dbReference type="InterPro" id="IPR043128">
    <property type="entry name" value="Rev_trsase/Diguanyl_cyclase"/>
</dbReference>
<dbReference type="EMBL" id="QGNW01000294">
    <property type="protein sequence ID" value="RVW78533.1"/>
    <property type="molecule type" value="Genomic_DNA"/>
</dbReference>
<feature type="domain" description="Reverse transcriptase" evidence="2">
    <location>
        <begin position="1234"/>
        <end position="1393"/>
    </location>
</feature>
<feature type="region of interest" description="Disordered" evidence="1">
    <location>
        <begin position="74"/>
        <end position="116"/>
    </location>
</feature>
<name>A0A438H2J2_VITVI</name>
<dbReference type="Proteomes" id="UP000288805">
    <property type="component" value="Unassembled WGS sequence"/>
</dbReference>
<feature type="region of interest" description="Disordered" evidence="1">
    <location>
        <begin position="1"/>
        <end position="23"/>
    </location>
</feature>
<sequence length="1416" mass="157465">MSESRRSGGSGEGPQIGDSTGDRTQNLWFHKRIKLELELGLLIEIDLGSELGSGLEIDWLEDQIHPASPAIADSRSTLHDSTTPPPPPPSGPSGPTIQQDYIVPPPPPPPVQSAPQAGAFVLHGQTETTPHSVVAPAQIVDDTQARIDKIEQRMRSLHVSDGIMGWDGYDDMPVAALPVEFRMPDIERYTGIGCPRIHLQLYSTVMRGHRLDEAQMIMLFPLSLSGAAQRWFASLDPSRRRTWADLGQEFIRQYSFNTIVDVSRRELEALRQGPDETVTSFISRWREKIAQIIDRPSERDQISMIMRSLQPRFARHLMGFPQTDFGSLVQALYGIEEGISRGHRSSRRPPFQSQFLGTPYQMIQHDQYRPVAPIRPVGPTYLHPPPQPVYATQAPQRPPMQFHHQYRAPPPPRPVRQFTQLGMPLSRAFQRLVEGGLIAPLPPRPPLQPTPQDSGQIFTGLVDLGRPGVATDPLPTHDTRAVPPPPEGVHLIEFAGDEIFMMGWDGEAPQPISLYEESDFVGYIPRQQIPRPFSLTPDRIYGPPPVSPIVTRSGRVAQPPPVDRPFAGIAAREEVQREDDEILRQLRTTQARISIWSLLASSSTHRDALVRALGQIRVDTATTPEGLIHMLTADRATCIVFSDDDLPPEGSNHVRPLFIDVACLGRRVPSVLLDNGSALNVCPLVTAIALGFSPDDFGPSTQTVRAYDGTQRTVMGTLSTHVMIGPVSYSIVFQVLRIQSSFNLLLGRPWIHEAGAIPSSLHQKVKFIHEGRIITIQSDRDIITSSEPVLHISHSEDDLHLTGFTFDEVQVVSLEDGSRDMVPMSFDQHSSTLVLSMMRGMSYLPGMGLGRRQQGPHEFTFTVDHDTPYGLGYIPQRLMHVICHSCAGIGGSEHTPRTEGTVHIPETVEIQDIQQALGQIHLDTGTTEAPGAMIVTPPSPDRASMFSMCFPEEVPDYDLPMDLGYGTDEMDMIGIGRIFDAAPHGPHTFSTCIGRILDAAHTRALSAFDISGVSVLDDESVLDVVTSDFASVEGASDSVDPPLSFDTMSGFVTRFDDISDGNNDMSIFEYLNVSQHFPLIAPPAPTTHIYDVDDVGDTDDPLGGQSECDSDTEDRKVTPISSSTELIDFGAPDQPREIRIGSSLSPDERSRLIDLLRSYLDVFAWSYEDMPGLDPTIVQHHLPILPHARPVKQKLRRLHPRWSLQVKEEIQKQLSVGFLSVVEYPEWLANVVPVPKKDGKVRVCVDFRDLNKASPKDDFPLPHIDMLVDSTAGHPMLSFMDGFSGYNQILMAPEDMVKTSFITEWGTYCYRVMPFGLKNAGATYQRAATTLFHDMMHRDVEVYVDDMIVKSRDRADHLAALQRFFERIRQFRLRLNPKKCTFGVTSGKLLGHIVSERGIELIQRKSEPYLTCLPED</sequence>
<evidence type="ECO:0000259" key="3">
    <source>
        <dbReference type="Pfam" id="PF03732"/>
    </source>
</evidence>
<dbReference type="InterPro" id="IPR021109">
    <property type="entry name" value="Peptidase_aspartic_dom_sf"/>
</dbReference>
<dbReference type="CDD" id="cd01647">
    <property type="entry name" value="RT_LTR"/>
    <property type="match status" value="1"/>
</dbReference>
<feature type="compositionally biased region" description="Pro residues" evidence="1">
    <location>
        <begin position="103"/>
        <end position="112"/>
    </location>
</feature>
<evidence type="ECO:0000256" key="1">
    <source>
        <dbReference type="SAM" id="MobiDB-lite"/>
    </source>
</evidence>
<comment type="caution">
    <text evidence="4">The sequence shown here is derived from an EMBL/GenBank/DDBJ whole genome shotgun (WGS) entry which is preliminary data.</text>
</comment>
<evidence type="ECO:0000313" key="4">
    <source>
        <dbReference type="EMBL" id="RVW78533.1"/>
    </source>
</evidence>
<dbReference type="InterPro" id="IPR043502">
    <property type="entry name" value="DNA/RNA_pol_sf"/>
</dbReference>
<dbReference type="Gene3D" id="2.40.70.10">
    <property type="entry name" value="Acid Proteases"/>
    <property type="match status" value="1"/>
</dbReference>
<dbReference type="InterPro" id="IPR000477">
    <property type="entry name" value="RT_dom"/>
</dbReference>
<proteinExistence type="predicted"/>
<dbReference type="InterPro" id="IPR053134">
    <property type="entry name" value="RNA-dir_DNA_polymerase"/>
</dbReference>
<dbReference type="Pfam" id="PF00078">
    <property type="entry name" value="RVT_1"/>
    <property type="match status" value="1"/>
</dbReference>
<dbReference type="CDD" id="cd00303">
    <property type="entry name" value="retropepsin_like"/>
    <property type="match status" value="1"/>
</dbReference>
<dbReference type="Gene3D" id="3.30.70.270">
    <property type="match status" value="1"/>
</dbReference>
<dbReference type="InterPro" id="IPR005162">
    <property type="entry name" value="Retrotrans_gag_dom"/>
</dbReference>
<feature type="compositionally biased region" description="Pro residues" evidence="1">
    <location>
        <begin position="83"/>
        <end position="92"/>
    </location>
</feature>
<protein>
    <submittedName>
        <fullName evidence="4">Transposon Ty3-G Gag-Pol polyprotein</fullName>
    </submittedName>
</protein>
<dbReference type="Gene3D" id="3.10.10.10">
    <property type="entry name" value="HIV Type 1 Reverse Transcriptase, subunit A, domain 1"/>
    <property type="match status" value="1"/>
</dbReference>
<dbReference type="PANTHER" id="PTHR24559">
    <property type="entry name" value="TRANSPOSON TY3-I GAG-POL POLYPROTEIN"/>
    <property type="match status" value="1"/>
</dbReference>
<dbReference type="PANTHER" id="PTHR24559:SF457">
    <property type="entry name" value="RNA-DIRECTED DNA POLYMERASE HOMOLOG"/>
    <property type="match status" value="1"/>
</dbReference>
<evidence type="ECO:0000259" key="2">
    <source>
        <dbReference type="Pfam" id="PF00078"/>
    </source>
</evidence>
<evidence type="ECO:0000313" key="5">
    <source>
        <dbReference type="Proteomes" id="UP000288805"/>
    </source>
</evidence>
<dbReference type="SUPFAM" id="SSF56672">
    <property type="entry name" value="DNA/RNA polymerases"/>
    <property type="match status" value="1"/>
</dbReference>
<dbReference type="Pfam" id="PF03732">
    <property type="entry name" value="Retrotrans_gag"/>
    <property type="match status" value="1"/>
</dbReference>
<gene>
    <name evidence="4" type="primary">TY3B-G_228</name>
    <name evidence="4" type="ORF">CK203_049777</name>
</gene>
<accession>A0A438H2J2</accession>
<feature type="region of interest" description="Disordered" evidence="1">
    <location>
        <begin position="1097"/>
        <end position="1116"/>
    </location>
</feature>
<reference evidence="4 5" key="1">
    <citation type="journal article" date="2018" name="PLoS Genet.">
        <title>Population sequencing reveals clonal diversity and ancestral inbreeding in the grapevine cultivar Chardonnay.</title>
        <authorList>
            <person name="Roach M.J."/>
            <person name="Johnson D.L."/>
            <person name="Bohlmann J."/>
            <person name="van Vuuren H.J."/>
            <person name="Jones S.J."/>
            <person name="Pretorius I.S."/>
            <person name="Schmidt S.A."/>
            <person name="Borneman A.R."/>
        </authorList>
    </citation>
    <scope>NUCLEOTIDE SEQUENCE [LARGE SCALE GENOMIC DNA]</scope>
    <source>
        <strain evidence="5">cv. Chardonnay</strain>
        <tissue evidence="4">Leaf</tissue>
    </source>
</reference>
<organism evidence="4 5">
    <name type="scientific">Vitis vinifera</name>
    <name type="common">Grape</name>
    <dbReference type="NCBI Taxonomy" id="29760"/>
    <lineage>
        <taxon>Eukaryota</taxon>
        <taxon>Viridiplantae</taxon>
        <taxon>Streptophyta</taxon>
        <taxon>Embryophyta</taxon>
        <taxon>Tracheophyta</taxon>
        <taxon>Spermatophyta</taxon>
        <taxon>Magnoliopsida</taxon>
        <taxon>eudicotyledons</taxon>
        <taxon>Gunneridae</taxon>
        <taxon>Pentapetalae</taxon>
        <taxon>rosids</taxon>
        <taxon>Vitales</taxon>
        <taxon>Vitaceae</taxon>
        <taxon>Viteae</taxon>
        <taxon>Vitis</taxon>
    </lineage>
</organism>